<dbReference type="InterPro" id="IPR024541">
    <property type="entry name" value="DUF3881"/>
</dbReference>
<keyword evidence="2" id="KW-1185">Reference proteome</keyword>
<dbReference type="Proteomes" id="UP000615234">
    <property type="component" value="Unassembled WGS sequence"/>
</dbReference>
<dbReference type="EMBL" id="JACOOX010000001">
    <property type="protein sequence ID" value="MBC5661476.1"/>
    <property type="molecule type" value="Genomic_DNA"/>
</dbReference>
<dbReference type="AlphaFoldDB" id="A0A8I0AJQ6"/>
<organism evidence="1 2">
    <name type="scientific">Coprococcus hominis</name>
    <name type="common">ex Liu et al. 2022</name>
    <dbReference type="NCBI Taxonomy" id="2763039"/>
    <lineage>
        <taxon>Bacteria</taxon>
        <taxon>Bacillati</taxon>
        <taxon>Bacillota</taxon>
        <taxon>Clostridia</taxon>
        <taxon>Lachnospirales</taxon>
        <taxon>Lachnospiraceae</taxon>
        <taxon>Coprococcus</taxon>
    </lineage>
</organism>
<evidence type="ECO:0000313" key="1">
    <source>
        <dbReference type="EMBL" id="MBC5661476.1"/>
    </source>
</evidence>
<name>A0A8I0AJQ6_9FIRM</name>
<proteinExistence type="predicted"/>
<evidence type="ECO:0000313" key="2">
    <source>
        <dbReference type="Proteomes" id="UP000615234"/>
    </source>
</evidence>
<reference evidence="1 2" key="1">
    <citation type="submission" date="2020-08" db="EMBL/GenBank/DDBJ databases">
        <title>Genome public.</title>
        <authorList>
            <person name="Liu C."/>
            <person name="Sun Q."/>
        </authorList>
    </citation>
    <scope>NUCLEOTIDE SEQUENCE [LARGE SCALE GENOMIC DNA]</scope>
    <source>
        <strain evidence="1 2">NSJ-10</strain>
    </source>
</reference>
<dbReference type="RefSeq" id="WP_117822440.1">
    <property type="nucleotide sequence ID" value="NZ_JACOOX010000001.1"/>
</dbReference>
<protein>
    <submittedName>
        <fullName evidence="1">DUF3881 family protein</fullName>
    </submittedName>
</protein>
<accession>A0A8I0AJQ6</accession>
<comment type="caution">
    <text evidence="1">The sequence shown here is derived from an EMBL/GenBank/DDBJ whole genome shotgun (WGS) entry which is preliminary data.</text>
</comment>
<sequence length="291" mass="33398">MHSYLRSIGFSDIKNRRQLTPITKEIIANPTTKNIVTVDADTRLVQLNKDFGKHFGISLVGEMDIDNTISFEYYFPYVRSSFIMNQERIYIEKHGDKESYAGVCEDYNLGMTLIFFLTNISDYTNTKWMNYSNHLITKAYMSGLSTSGKVILDIEQLPPANREHKCSSVNRNKLIEAARQGDRSAMESLTLDDMDIYTQVSRRAHYEDILSIVETNFMPYGIETEHYSIIGNILDCSLCENDYTKEPVYLLNVETNEMLMAIAINEKDLLGTPAPGRRFKGEIWLQGNVIF</sequence>
<gene>
    <name evidence="1" type="ORF">H8S09_00980</name>
</gene>
<dbReference type="Pfam" id="PF12997">
    <property type="entry name" value="DUF3881"/>
    <property type="match status" value="1"/>
</dbReference>